<keyword evidence="1" id="KW-0812">Transmembrane</keyword>
<reference evidence="3" key="3">
    <citation type="submission" date="2016-11" db="EMBL/GenBank/DDBJ databases">
        <authorList>
            <person name="Jaros S."/>
            <person name="Januszkiewicz K."/>
            <person name="Wedrychowicz H."/>
        </authorList>
    </citation>
    <scope>NUCLEOTIDE SEQUENCE [LARGE SCALE GENOMIC DNA]</scope>
    <source>
        <strain evidence="3">DX253</strain>
    </source>
</reference>
<evidence type="ECO:0000313" key="5">
    <source>
        <dbReference type="Proteomes" id="UP000184203"/>
    </source>
</evidence>
<reference evidence="5" key="2">
    <citation type="submission" date="2016-11" db="EMBL/GenBank/DDBJ databases">
        <authorList>
            <person name="Varghese N."/>
            <person name="Submissions S."/>
        </authorList>
    </citation>
    <scope>NUCLEOTIDE SEQUENCE [LARGE SCALE GENOMIC DNA]</scope>
    <source>
        <strain evidence="5">DX253</strain>
    </source>
</reference>
<gene>
    <name evidence="3" type="ORF">SAMN05444342_0184</name>
    <name evidence="2" type="ORF">ZOD2009_19303</name>
</gene>
<evidence type="ECO:0000313" key="3">
    <source>
        <dbReference type="EMBL" id="SHJ98880.1"/>
    </source>
</evidence>
<protein>
    <submittedName>
        <fullName evidence="2">Uncharacterized protein</fullName>
    </submittedName>
</protein>
<feature type="transmembrane region" description="Helical" evidence="1">
    <location>
        <begin position="6"/>
        <end position="27"/>
    </location>
</feature>
<name>E7QYH0_HALPU</name>
<accession>E7QYH0</accession>
<dbReference type="EMBL" id="AEMG01000028">
    <property type="protein sequence ID" value="EFW90236.1"/>
    <property type="molecule type" value="Genomic_DNA"/>
</dbReference>
<dbReference type="EMBL" id="FRAN01000001">
    <property type="protein sequence ID" value="SHJ98880.1"/>
    <property type="molecule type" value="Genomic_DNA"/>
</dbReference>
<dbReference type="STRING" id="797209.GCA_000376445_00754"/>
<reference evidence="2 4" key="1">
    <citation type="journal article" date="2014" name="ISME J.">
        <title>Trehalose/2-sulfotrehalose biosynthesis and glycine-betaine uptake are widely spread mechanisms for osmoadaptation in the Halobacteriales.</title>
        <authorList>
            <person name="Youssef N.H."/>
            <person name="Savage-Ashlock K.N."/>
            <person name="McCully A.L."/>
            <person name="Luedtke B."/>
            <person name="Shaw E.I."/>
            <person name="Hoff W.D."/>
            <person name="Elshahed M.S."/>
        </authorList>
    </citation>
    <scope>NUCLEOTIDE SEQUENCE [LARGE SCALE GENOMIC DNA]</scope>
    <source>
        <strain evidence="2 4">DX253</strain>
    </source>
</reference>
<organism evidence="2 4">
    <name type="scientific">Haladaptatus paucihalophilus DX253</name>
    <dbReference type="NCBI Taxonomy" id="797209"/>
    <lineage>
        <taxon>Archaea</taxon>
        <taxon>Methanobacteriati</taxon>
        <taxon>Methanobacteriota</taxon>
        <taxon>Stenosarchaea group</taxon>
        <taxon>Halobacteria</taxon>
        <taxon>Halobacteriales</taxon>
        <taxon>Haladaptataceae</taxon>
        <taxon>Haladaptatus</taxon>
    </lineage>
</organism>
<dbReference type="Proteomes" id="UP000003751">
    <property type="component" value="Unassembled WGS sequence"/>
</dbReference>
<keyword evidence="1" id="KW-1133">Transmembrane helix</keyword>
<sequence length="58" mass="6534">MATDLFGFFLAFLLGVAVSGTGAYFALRSFVYQELDLTKEEIRTAVKHLAYERLPSEE</sequence>
<dbReference type="RefSeq" id="WP_007982609.1">
    <property type="nucleotide sequence ID" value="NZ_AEMG01000028.1"/>
</dbReference>
<proteinExistence type="predicted"/>
<keyword evidence="1" id="KW-0472">Membrane</keyword>
<evidence type="ECO:0000313" key="2">
    <source>
        <dbReference type="EMBL" id="EFW90236.1"/>
    </source>
</evidence>
<dbReference type="Proteomes" id="UP000184203">
    <property type="component" value="Unassembled WGS sequence"/>
</dbReference>
<dbReference type="PATRIC" id="fig|797209.4.peg.3776"/>
<keyword evidence="5" id="KW-1185">Reference proteome</keyword>
<evidence type="ECO:0000256" key="1">
    <source>
        <dbReference type="SAM" id="Phobius"/>
    </source>
</evidence>
<evidence type="ECO:0000313" key="4">
    <source>
        <dbReference type="Proteomes" id="UP000003751"/>
    </source>
</evidence>
<dbReference type="AlphaFoldDB" id="E7QYH0"/>
<dbReference type="OrthoDB" id="248679at2157"/>